<evidence type="ECO:0000256" key="11">
    <source>
        <dbReference type="PROSITE-ProRule" id="PRU00461"/>
    </source>
</evidence>
<keyword evidence="5" id="KW-0677">Repeat</keyword>
<dbReference type="EMBL" id="KT266544">
    <property type="protein sequence ID" value="ANS60435.1"/>
    <property type="molecule type" value="mRNA"/>
</dbReference>
<dbReference type="InterPro" id="IPR009030">
    <property type="entry name" value="Growth_fac_rcpt_cys_sf"/>
</dbReference>
<evidence type="ECO:0000259" key="15">
    <source>
        <dbReference type="SMART" id="SM00179"/>
    </source>
</evidence>
<keyword evidence="3" id="KW-0254">Endocytosis</keyword>
<dbReference type="FunFam" id="2.120.10.30:FF:000001">
    <property type="entry name" value="Low-density lipoprotein receptor-related protein 6"/>
    <property type="match status" value="2"/>
</dbReference>
<feature type="region of interest" description="Disordered" evidence="12">
    <location>
        <begin position="1587"/>
        <end position="1638"/>
    </location>
</feature>
<dbReference type="PROSITE" id="PS01209">
    <property type="entry name" value="LDLRA_1"/>
    <property type="match status" value="1"/>
</dbReference>
<feature type="repeat" description="LDL-receptor class B" evidence="11">
    <location>
        <begin position="150"/>
        <end position="195"/>
    </location>
</feature>
<dbReference type="SUPFAM" id="SSF57184">
    <property type="entry name" value="Growth factor receptor domain"/>
    <property type="match status" value="1"/>
</dbReference>
<dbReference type="PANTHER" id="PTHR46513">
    <property type="entry name" value="VITELLOGENIN RECEPTOR-LIKE PROTEIN-RELATED-RELATED"/>
    <property type="match status" value="1"/>
</dbReference>
<dbReference type="InterPro" id="IPR000742">
    <property type="entry name" value="EGF"/>
</dbReference>
<evidence type="ECO:0000256" key="8">
    <source>
        <dbReference type="ARBA" id="ARBA00023170"/>
    </source>
</evidence>
<reference evidence="17" key="1">
    <citation type="submission" date="2015-07" db="EMBL/GenBank/DDBJ databases">
        <authorList>
            <person name="Noorani M."/>
        </authorList>
    </citation>
    <scope>NUCLEOTIDE SEQUENCE</scope>
</reference>
<keyword evidence="7 10" id="KW-1015">Disulfide bond</keyword>
<dbReference type="PANTHER" id="PTHR46513:SF41">
    <property type="entry name" value="LOW-DENSITY LIPOPROTEIN RECEPTOR-RELATED PROTEIN"/>
    <property type="match status" value="1"/>
</dbReference>
<keyword evidence="4 14" id="KW-0732">Signal</keyword>
<feature type="repeat" description="LDL-receptor class B" evidence="11">
    <location>
        <begin position="506"/>
        <end position="548"/>
    </location>
</feature>
<feature type="repeat" description="LDL-receptor class B" evidence="11">
    <location>
        <begin position="419"/>
        <end position="461"/>
    </location>
</feature>
<feature type="disulfide bond" evidence="10">
    <location>
        <begin position="1327"/>
        <end position="1342"/>
    </location>
</feature>
<dbReference type="InterPro" id="IPR001881">
    <property type="entry name" value="EGF-like_Ca-bd_dom"/>
</dbReference>
<evidence type="ECO:0000256" key="12">
    <source>
        <dbReference type="SAM" id="MobiDB-lite"/>
    </source>
</evidence>
<sequence length="1638" mass="185150">MGLTDYIFVLWLAIDFVQGTPLLLLANRKDVRFVDAGNPIGNSTVVISGLDDAAAVDYYFDEKLVFYTDVSLQTIKKTRLDNPQASEGVITSGLVSPDGLACDWLTRKLYWTDSETNRIELCDFNGNHRKVLFWMDMDQPRAIALDPVRGYMYWTDWGEMPKIERAGMNGDPRMREVIISDNIYWPNGLTLDYGDLKIFWADAKLNFIHSCNFDGTNRRTVVSGQPFLPHPFALTLFGDTLFWTDWETHAIHSCDKRTGANSTMVHTNIYSPMDIHVFHSRRQPTRNNPCGRNNGGCSHLCLMAPYPPHYSCACPTGVRLLNDSKTCAQGAKDILILARRMDIRIISLDMPDYTDVVLQLDNIRHAIAIDYDPIEGYVYWTDDEVRAIYRAHMDGSGQEIVVSQEIDHPDGIAVDWVARNIYWTDTGTDRIEVARLNGTSRKVLISEDLEEPRAIALNPMAGLMYWTDWGKTPKIERANLDGTDRTVFVNTSLGWPNGLALDIEGGKVYWADAKTDKIEMANMDGSQRRVLVSDELPHIFGFSMLGDYIYWTDWQRRAIERVHKVRGDERTTIVEQLPDLMGLTAVHRNYQGDEAGFEYNLCYNGNGGCSHLCLNRPGGAVCACPMGYELLSDKHQRIVPEAFLIFTQREVIKIISLESRHNNVVIPVSGIGEANALDYDINDNRIYWTDLKHKSISRAFMNGSAVEEIVQFGLENPEGMAVDWVARNVYWADMGTNRIEMARLDGSSRKVLIWKNVQNPRNVAVDPPKGHMYWTEWGQEPRIERANLDGSNRVTIVHNSGRAHGLAIEYIDRRLYWTNMEDNVIESGNMTGSERTAVVEDRLPHPSGLTLYQEYIFWTDWKTGSIERANKTNGGNRTEIQSHLEIIMDVLVFHQSRQSGWNSCGANNGGCAHFCIAQPFDLTSNYTHQCACLTHYELDSDNWSCIAPEAFLLFSQKNSISRISMKVFDSPDVILPIQGLRNIKALAFDPVERHVYWIDGRANTIRRATENGTSTLAVVPNPQPQDHFVPYDLAIDPYGRTLYWTDSLHNVINVTRLDTESIGVIMSGQHQKPRSIALAPEHGYMFWTNMIKPPVIERAKMDGTARVTLFSSGFKKPGQLTVDERLKKLFWTDTELKRIEMGNFDGSHRQVIVEEILKPVSLSVFEGHLYWIDVEQQLIERIQLSSGRKSDRIRSHTREKIKNRVSHLTDIIGIPKLDETTFNSHPCSQDNGGCSHICYMNSDKKRSCSCPLELTLTSSEMTCEEPPTCKPEEFTCLSGNIECVPKVWQCDGIPECEDESDEKGCPSCPANHFTCDNGDCVSIKDRCNRKDDCLDQSDEQGCPPCQLNQFHCEKDRRCIRLDLKCNGQDDCSDGEDERMCDPPPPTKMRQGESTTAQFTVGIVVGMIALIFILFFAVFACRRKGQHIQLEYHREIVMVTKPLNPNSKGSTPPHTLTSSHGKSGTTVMTLSSQTDKGALTSNSYDRNHVTGASSSSSMVTHYPKETLNPPPSPVTDRSLCATTWDLYYSSQSLSTIKSCRHYRPRNLRPPPTTPCSTDVCEDSEPYSSPTRASSRYYHSLLEYDWDPFDPPPPTPRSHYLSEVSCPPSPSTERSFFNRHPQPPPPSPAGHSDCERSAIL</sequence>
<dbReference type="SUPFAM" id="SSF57196">
    <property type="entry name" value="EGF/Laminin"/>
    <property type="match status" value="1"/>
</dbReference>
<evidence type="ECO:0000256" key="13">
    <source>
        <dbReference type="SAM" id="Phobius"/>
    </source>
</evidence>
<feature type="domain" description="EGF-like calcium-binding" evidence="15">
    <location>
        <begin position="598"/>
        <end position="637"/>
    </location>
</feature>
<evidence type="ECO:0000256" key="2">
    <source>
        <dbReference type="ARBA" id="ARBA00022536"/>
    </source>
</evidence>
<feature type="repeat" description="LDL-receptor class B" evidence="11">
    <location>
        <begin position="1040"/>
        <end position="1082"/>
    </location>
</feature>
<dbReference type="CDD" id="cd00112">
    <property type="entry name" value="LDLa"/>
    <property type="match status" value="3"/>
</dbReference>
<reference evidence="17" key="2">
    <citation type="submission" date="2016-08" db="EMBL/GenBank/DDBJ databases">
        <title>Beta-catenin controls segment polarity in the annelid Platynereis.</title>
        <authorList>
            <person name="Simon F."/>
        </authorList>
    </citation>
    <scope>NUCLEOTIDE SEQUENCE</scope>
</reference>
<dbReference type="FunFam" id="2.120.10.30:FF:000241">
    <property type="entry name" value="Low-density lipoprotein receptor-related protein 6"/>
    <property type="match status" value="2"/>
</dbReference>
<feature type="signal peptide" evidence="14">
    <location>
        <begin position="1"/>
        <end position="19"/>
    </location>
</feature>
<feature type="disulfide bond" evidence="10">
    <location>
        <begin position="1365"/>
        <end position="1380"/>
    </location>
</feature>
<comment type="caution">
    <text evidence="10">Lacks conserved residue(s) required for the propagation of feature annotation.</text>
</comment>
<evidence type="ECO:0000256" key="14">
    <source>
        <dbReference type="SAM" id="SignalP"/>
    </source>
</evidence>
<evidence type="ECO:0000256" key="1">
    <source>
        <dbReference type="ARBA" id="ARBA00004167"/>
    </source>
</evidence>
<dbReference type="PRINTS" id="PR00261">
    <property type="entry name" value="LDLRECEPTOR"/>
</dbReference>
<feature type="repeat" description="LDL-receptor class B" evidence="11">
    <location>
        <begin position="196"/>
        <end position="240"/>
    </location>
</feature>
<dbReference type="InterPro" id="IPR050778">
    <property type="entry name" value="Cueball_EGF_LRP_Nidogen"/>
</dbReference>
<keyword evidence="13" id="KW-1133">Transmembrane helix</keyword>
<organism evidence="17">
    <name type="scientific">Platynereis dumerilii</name>
    <name type="common">Dumeril's clam worm</name>
    <dbReference type="NCBI Taxonomy" id="6359"/>
    <lineage>
        <taxon>Eukaryota</taxon>
        <taxon>Metazoa</taxon>
        <taxon>Spiralia</taxon>
        <taxon>Lophotrochozoa</taxon>
        <taxon>Annelida</taxon>
        <taxon>Polychaeta</taxon>
        <taxon>Errantia</taxon>
        <taxon>Phyllodocida</taxon>
        <taxon>Nereididae</taxon>
        <taxon>Platynereis</taxon>
    </lineage>
</organism>
<feature type="repeat" description="LDL-receptor class B" evidence="11">
    <location>
        <begin position="770"/>
        <end position="812"/>
    </location>
</feature>
<dbReference type="Pfam" id="PF00058">
    <property type="entry name" value="Ldl_recept_b"/>
    <property type="match status" value="13"/>
</dbReference>
<comment type="subcellular location">
    <subcellularLocation>
        <location evidence="1">Membrane</location>
        <topology evidence="1">Single-pass membrane protein</topology>
    </subcellularLocation>
</comment>
<feature type="disulfide bond" evidence="10">
    <location>
        <begin position="1315"/>
        <end position="1333"/>
    </location>
</feature>
<dbReference type="Gene3D" id="2.10.25.10">
    <property type="entry name" value="Laminin"/>
    <property type="match status" value="1"/>
</dbReference>
<keyword evidence="9" id="KW-0325">Glycoprotein</keyword>
<dbReference type="PROSITE" id="PS51120">
    <property type="entry name" value="LDLRB"/>
    <property type="match status" value="14"/>
</dbReference>
<dbReference type="Pfam" id="PF14670">
    <property type="entry name" value="FXa_inhibition"/>
    <property type="match status" value="3"/>
</dbReference>
<dbReference type="GO" id="GO:0005509">
    <property type="term" value="F:calcium ion binding"/>
    <property type="evidence" value="ECO:0007669"/>
    <property type="project" value="InterPro"/>
</dbReference>
<evidence type="ECO:0000256" key="10">
    <source>
        <dbReference type="PROSITE-ProRule" id="PRU00124"/>
    </source>
</evidence>
<evidence type="ECO:0000256" key="9">
    <source>
        <dbReference type="ARBA" id="ARBA00023180"/>
    </source>
</evidence>
<feature type="repeat" description="LDL-receptor class B" evidence="11">
    <location>
        <begin position="462"/>
        <end position="505"/>
    </location>
</feature>
<evidence type="ECO:0000313" key="17">
    <source>
        <dbReference type="EMBL" id="ANS60435.1"/>
    </source>
</evidence>
<feature type="domain" description="EGF-like" evidence="16">
    <location>
        <begin position="1226"/>
        <end position="1264"/>
    </location>
</feature>
<feature type="disulfide bond" evidence="10">
    <location>
        <begin position="1290"/>
        <end position="1305"/>
    </location>
</feature>
<feature type="repeat" description="LDL-receptor class B" evidence="11">
    <location>
        <begin position="813"/>
        <end position="855"/>
    </location>
</feature>
<feature type="region of interest" description="Disordered" evidence="12">
    <location>
        <begin position="1442"/>
        <end position="1513"/>
    </location>
</feature>
<dbReference type="InterPro" id="IPR023415">
    <property type="entry name" value="LDLR_class-A_CS"/>
</dbReference>
<feature type="repeat" description="LDL-receptor class B" evidence="11">
    <location>
        <begin position="727"/>
        <end position="769"/>
    </location>
</feature>
<evidence type="ECO:0000259" key="16">
    <source>
        <dbReference type="SMART" id="SM00181"/>
    </source>
</evidence>
<feature type="compositionally biased region" description="Polar residues" evidence="12">
    <location>
        <begin position="1442"/>
        <end position="1498"/>
    </location>
</feature>
<feature type="chain" id="PRO_5008526506" evidence="14">
    <location>
        <begin position="20"/>
        <end position="1638"/>
    </location>
</feature>
<feature type="repeat" description="LDL-receptor class B" evidence="11">
    <location>
        <begin position="376"/>
        <end position="418"/>
    </location>
</feature>
<feature type="transmembrane region" description="Helical" evidence="13">
    <location>
        <begin position="1398"/>
        <end position="1420"/>
    </location>
</feature>
<dbReference type="SMART" id="SM00181">
    <property type="entry name" value="EGF"/>
    <property type="match status" value="4"/>
</dbReference>
<keyword evidence="2" id="KW-0245">EGF-like domain</keyword>
<evidence type="ECO:0000256" key="5">
    <source>
        <dbReference type="ARBA" id="ARBA00022737"/>
    </source>
</evidence>
<proteinExistence type="evidence at transcript level"/>
<protein>
    <submittedName>
        <fullName evidence="17">Low-density lipoprotein receptor-related 5/6</fullName>
    </submittedName>
</protein>
<feature type="domain" description="EGF-like" evidence="16">
    <location>
        <begin position="903"/>
        <end position="946"/>
    </location>
</feature>
<keyword evidence="8 17" id="KW-0675">Receptor</keyword>
<dbReference type="SUPFAM" id="SSF57424">
    <property type="entry name" value="LDL receptor-like module"/>
    <property type="match status" value="3"/>
</dbReference>
<dbReference type="InterPro" id="IPR011042">
    <property type="entry name" value="6-blade_b-propeller_TolB-like"/>
</dbReference>
<dbReference type="Gene3D" id="2.120.10.30">
    <property type="entry name" value="TolB, C-terminal domain"/>
    <property type="match status" value="4"/>
</dbReference>
<evidence type="ECO:0000256" key="3">
    <source>
        <dbReference type="ARBA" id="ARBA00022583"/>
    </source>
</evidence>
<keyword evidence="17" id="KW-0449">Lipoprotein</keyword>
<dbReference type="SUPFAM" id="SSF63825">
    <property type="entry name" value="YWTD domain"/>
    <property type="match status" value="4"/>
</dbReference>
<dbReference type="InterPro" id="IPR036055">
    <property type="entry name" value="LDL_receptor-like_sf"/>
</dbReference>
<dbReference type="InterPro" id="IPR000033">
    <property type="entry name" value="LDLR_classB_rpt"/>
</dbReference>
<dbReference type="GO" id="GO:0016020">
    <property type="term" value="C:membrane"/>
    <property type="evidence" value="ECO:0007669"/>
    <property type="project" value="UniProtKB-SubCell"/>
</dbReference>
<feature type="disulfide bond" evidence="10">
    <location>
        <begin position="1308"/>
        <end position="1320"/>
    </location>
</feature>
<keyword evidence="13" id="KW-0812">Transmembrane</keyword>
<feature type="repeat" description="LDL-receptor class B" evidence="11">
    <location>
        <begin position="1127"/>
        <end position="1168"/>
    </location>
</feature>
<dbReference type="GO" id="GO:0006897">
    <property type="term" value="P:endocytosis"/>
    <property type="evidence" value="ECO:0007669"/>
    <property type="project" value="UniProtKB-KW"/>
</dbReference>
<feature type="repeat" description="LDL-receptor class B" evidence="11">
    <location>
        <begin position="107"/>
        <end position="149"/>
    </location>
</feature>
<dbReference type="PROSITE" id="PS50068">
    <property type="entry name" value="LDLRA_2"/>
    <property type="match status" value="3"/>
</dbReference>
<feature type="domain" description="EGF-like" evidence="16">
    <location>
        <begin position="601"/>
        <end position="644"/>
    </location>
</feature>
<dbReference type="SMART" id="SM00135">
    <property type="entry name" value="LY"/>
    <property type="match status" value="20"/>
</dbReference>
<evidence type="ECO:0000256" key="6">
    <source>
        <dbReference type="ARBA" id="ARBA00023136"/>
    </source>
</evidence>
<feature type="region of interest" description="Disordered" evidence="12">
    <location>
        <begin position="1541"/>
        <end position="1570"/>
    </location>
</feature>
<feature type="repeat" description="LDL-receptor class B" evidence="11">
    <location>
        <begin position="1083"/>
        <end position="1126"/>
    </location>
</feature>
<accession>A0A1B1M0P3</accession>
<dbReference type="SMART" id="SM00179">
    <property type="entry name" value="EGF_CA"/>
    <property type="match status" value="1"/>
</dbReference>
<keyword evidence="6 13" id="KW-0472">Membrane</keyword>
<dbReference type="SMART" id="SM00192">
    <property type="entry name" value="LDLa"/>
    <property type="match status" value="3"/>
</dbReference>
<dbReference type="Pfam" id="PF00057">
    <property type="entry name" value="Ldl_recept_a"/>
    <property type="match status" value="3"/>
</dbReference>
<feature type="repeat" description="LDL-receptor class B" evidence="11">
    <location>
        <begin position="684"/>
        <end position="726"/>
    </location>
</feature>
<dbReference type="InterPro" id="IPR002172">
    <property type="entry name" value="LDrepeatLR_classA_rpt"/>
</dbReference>
<dbReference type="Gene3D" id="4.10.400.10">
    <property type="entry name" value="Low-density Lipoprotein Receptor"/>
    <property type="match status" value="3"/>
</dbReference>
<evidence type="ECO:0000256" key="4">
    <source>
        <dbReference type="ARBA" id="ARBA00022729"/>
    </source>
</evidence>
<name>A0A1B1M0P3_PLADU</name>
<feature type="domain" description="EGF-like" evidence="16">
    <location>
        <begin position="289"/>
        <end position="328"/>
    </location>
</feature>
<evidence type="ECO:0000256" key="7">
    <source>
        <dbReference type="ARBA" id="ARBA00023157"/>
    </source>
</evidence>